<evidence type="ECO:0000256" key="4">
    <source>
        <dbReference type="PROSITE-ProRule" id="PRU00169"/>
    </source>
</evidence>
<dbReference type="Pfam" id="PF02518">
    <property type="entry name" value="HATPase_c"/>
    <property type="match status" value="1"/>
</dbReference>
<reference evidence="7 8" key="1">
    <citation type="submission" date="2017-12" db="EMBL/GenBank/DDBJ databases">
        <authorList>
            <person name="Hurst M.R.H."/>
        </authorList>
    </citation>
    <scope>NUCLEOTIDE SEQUENCE [LARGE SCALE GENOMIC DNA]</scope>
    <source>
        <strain evidence="7 8">SY-3-19</strain>
    </source>
</reference>
<dbReference type="InterPro" id="IPR004358">
    <property type="entry name" value="Sig_transdc_His_kin-like_C"/>
</dbReference>
<accession>A0A2S7KA32</accession>
<dbReference type="Gene3D" id="1.10.287.130">
    <property type="match status" value="1"/>
</dbReference>
<dbReference type="InterPro" id="IPR036890">
    <property type="entry name" value="HATPase_C_sf"/>
</dbReference>
<dbReference type="SUPFAM" id="SSF47384">
    <property type="entry name" value="Homodimeric domain of signal transducing histidine kinase"/>
    <property type="match status" value="1"/>
</dbReference>
<sequence>MLSEFSMGIYMSEAAAKVLVVDDLEDNRNVLSRHLLRMGCDVSMASNGREALESIHGDDYEIVLLDIMMPEVDGFEVIEKLRTDQEGKQPSIIAISARHDTDAITRALNMGANDYVTKPYDFPVVWARVEKQLNQARSTRLIRDVNTRLVKRLAELRDKENIKAEDDDAAVEAILKAALKSANRNDLQGKLNHEVRTRLHHILGLSQQMKSYDIERLSPEEAAARIRDIEKSGWGLLGIVEDLTDFLTLQQGMPAPSNLDVNLRESVLHEWEMLDHRQNMKDAKINIYTDQPDQTVKGNPHYIRKAVSAVLSNAVRFADKTPSVKVRLEPATREFFKIAVEDNGPGVPAEEREDVLAPFYQAKNAKTPEYEGLGLGLAIANTIMTHHRGKIEISDAPSGKGALVTLYFPYLQPKIKTA</sequence>
<dbReference type="Proteomes" id="UP000239504">
    <property type="component" value="Unassembled WGS sequence"/>
</dbReference>
<keyword evidence="3 4" id="KW-0597">Phosphoprotein</keyword>
<dbReference type="InterPro" id="IPR003594">
    <property type="entry name" value="HATPase_dom"/>
</dbReference>
<comment type="catalytic activity">
    <reaction evidence="1">
        <text>ATP + protein L-histidine = ADP + protein N-phospho-L-histidine.</text>
        <dbReference type="EC" id="2.7.13.3"/>
    </reaction>
</comment>
<dbReference type="Gene3D" id="3.30.565.10">
    <property type="entry name" value="Histidine kinase-like ATPase, C-terminal domain"/>
    <property type="match status" value="1"/>
</dbReference>
<dbReference type="SUPFAM" id="SSF52172">
    <property type="entry name" value="CheY-like"/>
    <property type="match status" value="1"/>
</dbReference>
<evidence type="ECO:0000256" key="1">
    <source>
        <dbReference type="ARBA" id="ARBA00000085"/>
    </source>
</evidence>
<organism evidence="7 8">
    <name type="scientific">Hyphococcus luteus</name>
    <dbReference type="NCBI Taxonomy" id="2058213"/>
    <lineage>
        <taxon>Bacteria</taxon>
        <taxon>Pseudomonadati</taxon>
        <taxon>Pseudomonadota</taxon>
        <taxon>Alphaproteobacteria</taxon>
        <taxon>Parvularculales</taxon>
        <taxon>Parvularculaceae</taxon>
        <taxon>Hyphococcus</taxon>
    </lineage>
</organism>
<dbReference type="SMART" id="SM00448">
    <property type="entry name" value="REC"/>
    <property type="match status" value="1"/>
</dbReference>
<dbReference type="CDD" id="cd00075">
    <property type="entry name" value="HATPase"/>
    <property type="match status" value="1"/>
</dbReference>
<dbReference type="InterPro" id="IPR003661">
    <property type="entry name" value="HisK_dim/P_dom"/>
</dbReference>
<dbReference type="AlphaFoldDB" id="A0A2S7KA32"/>
<proteinExistence type="predicted"/>
<comment type="caution">
    <text evidence="7">The sequence shown here is derived from an EMBL/GenBank/DDBJ whole genome shotgun (WGS) entry which is preliminary data.</text>
</comment>
<dbReference type="PANTHER" id="PTHR43547:SF2">
    <property type="entry name" value="HYBRID SIGNAL TRANSDUCTION HISTIDINE KINASE C"/>
    <property type="match status" value="1"/>
</dbReference>
<feature type="domain" description="Response regulatory" evidence="6">
    <location>
        <begin position="17"/>
        <end position="133"/>
    </location>
</feature>
<dbReference type="InterPro" id="IPR011006">
    <property type="entry name" value="CheY-like_superfamily"/>
</dbReference>
<dbReference type="EC" id="2.7.13.3" evidence="2"/>
<evidence type="ECO:0000259" key="6">
    <source>
        <dbReference type="PROSITE" id="PS50110"/>
    </source>
</evidence>
<dbReference type="InterPro" id="IPR036097">
    <property type="entry name" value="HisK_dim/P_sf"/>
</dbReference>
<dbReference type="SUPFAM" id="SSF55874">
    <property type="entry name" value="ATPase domain of HSP90 chaperone/DNA topoisomerase II/histidine kinase"/>
    <property type="match status" value="1"/>
</dbReference>
<dbReference type="SMART" id="SM00387">
    <property type="entry name" value="HATPase_c"/>
    <property type="match status" value="1"/>
</dbReference>
<name>A0A2S7KA32_9PROT</name>
<dbReference type="PROSITE" id="PS50110">
    <property type="entry name" value="RESPONSE_REGULATORY"/>
    <property type="match status" value="1"/>
</dbReference>
<evidence type="ECO:0000256" key="3">
    <source>
        <dbReference type="ARBA" id="ARBA00022553"/>
    </source>
</evidence>
<dbReference type="PANTHER" id="PTHR43547">
    <property type="entry name" value="TWO-COMPONENT HISTIDINE KINASE"/>
    <property type="match status" value="1"/>
</dbReference>
<evidence type="ECO:0000259" key="5">
    <source>
        <dbReference type="PROSITE" id="PS50109"/>
    </source>
</evidence>
<feature type="domain" description="Histidine kinase" evidence="5">
    <location>
        <begin position="190"/>
        <end position="412"/>
    </location>
</feature>
<dbReference type="InterPro" id="IPR005467">
    <property type="entry name" value="His_kinase_dom"/>
</dbReference>
<dbReference type="GO" id="GO:0000155">
    <property type="term" value="F:phosphorelay sensor kinase activity"/>
    <property type="evidence" value="ECO:0007669"/>
    <property type="project" value="InterPro"/>
</dbReference>
<dbReference type="PROSITE" id="PS50109">
    <property type="entry name" value="HIS_KIN"/>
    <property type="match status" value="1"/>
</dbReference>
<evidence type="ECO:0000313" key="8">
    <source>
        <dbReference type="Proteomes" id="UP000239504"/>
    </source>
</evidence>
<keyword evidence="8" id="KW-1185">Reference proteome</keyword>
<evidence type="ECO:0000256" key="2">
    <source>
        <dbReference type="ARBA" id="ARBA00012438"/>
    </source>
</evidence>
<dbReference type="EMBL" id="PJCH01000001">
    <property type="protein sequence ID" value="PQA89380.1"/>
    <property type="molecule type" value="Genomic_DNA"/>
</dbReference>
<gene>
    <name evidence="7" type="ORF">CW354_00440</name>
</gene>
<feature type="modified residue" description="4-aspartylphosphate" evidence="4">
    <location>
        <position position="66"/>
    </location>
</feature>
<evidence type="ECO:0000313" key="7">
    <source>
        <dbReference type="EMBL" id="PQA89380.1"/>
    </source>
</evidence>
<dbReference type="Gene3D" id="3.40.50.2300">
    <property type="match status" value="1"/>
</dbReference>
<dbReference type="InterPro" id="IPR001789">
    <property type="entry name" value="Sig_transdc_resp-reg_receiver"/>
</dbReference>
<dbReference type="PRINTS" id="PR00344">
    <property type="entry name" value="BCTRLSENSOR"/>
</dbReference>
<protein>
    <recommendedName>
        <fullName evidence="2">histidine kinase</fullName>
        <ecNumber evidence="2">2.7.13.3</ecNumber>
    </recommendedName>
</protein>
<dbReference type="CDD" id="cd00082">
    <property type="entry name" value="HisKA"/>
    <property type="match status" value="1"/>
</dbReference>
<dbReference type="Pfam" id="PF00072">
    <property type="entry name" value="Response_reg"/>
    <property type="match status" value="1"/>
</dbReference>